<protein>
    <submittedName>
        <fullName evidence="1">Uncharacterized protein</fullName>
    </submittedName>
</protein>
<sequence>MSWTHRSTTNGTSLFHFHSSCRSSGVILLISATVLSGTTLASCCITKLNWPSVFSTRQWSIIRGSKLAVIWTPRAASVHCNISPYVVKACNPDCPHHVPNFSLSS</sequence>
<dbReference type="AlphaFoldDB" id="A0A6A5SE37"/>
<evidence type="ECO:0000313" key="2">
    <source>
        <dbReference type="Proteomes" id="UP000800038"/>
    </source>
</evidence>
<evidence type="ECO:0000313" key="1">
    <source>
        <dbReference type="EMBL" id="KAF1937769.1"/>
    </source>
</evidence>
<proteinExistence type="predicted"/>
<dbReference type="EMBL" id="ML976126">
    <property type="protein sequence ID" value="KAF1937769.1"/>
    <property type="molecule type" value="Genomic_DNA"/>
</dbReference>
<accession>A0A6A5SE37</accession>
<name>A0A6A5SE37_9PLEO</name>
<gene>
    <name evidence="1" type="ORF">EJ02DRAFT_356025</name>
</gene>
<dbReference type="OrthoDB" id="10495678at2759"/>
<organism evidence="1 2">
    <name type="scientific">Clathrospora elynae</name>
    <dbReference type="NCBI Taxonomy" id="706981"/>
    <lineage>
        <taxon>Eukaryota</taxon>
        <taxon>Fungi</taxon>
        <taxon>Dikarya</taxon>
        <taxon>Ascomycota</taxon>
        <taxon>Pezizomycotina</taxon>
        <taxon>Dothideomycetes</taxon>
        <taxon>Pleosporomycetidae</taxon>
        <taxon>Pleosporales</taxon>
        <taxon>Diademaceae</taxon>
        <taxon>Clathrospora</taxon>
    </lineage>
</organism>
<keyword evidence="2" id="KW-1185">Reference proteome</keyword>
<dbReference type="Proteomes" id="UP000800038">
    <property type="component" value="Unassembled WGS sequence"/>
</dbReference>
<reference evidence="1" key="1">
    <citation type="journal article" date="2020" name="Stud. Mycol.">
        <title>101 Dothideomycetes genomes: a test case for predicting lifestyles and emergence of pathogens.</title>
        <authorList>
            <person name="Haridas S."/>
            <person name="Albert R."/>
            <person name="Binder M."/>
            <person name="Bloem J."/>
            <person name="Labutti K."/>
            <person name="Salamov A."/>
            <person name="Andreopoulos B."/>
            <person name="Baker S."/>
            <person name="Barry K."/>
            <person name="Bills G."/>
            <person name="Bluhm B."/>
            <person name="Cannon C."/>
            <person name="Castanera R."/>
            <person name="Culley D."/>
            <person name="Daum C."/>
            <person name="Ezra D."/>
            <person name="Gonzalez J."/>
            <person name="Henrissat B."/>
            <person name="Kuo A."/>
            <person name="Liang C."/>
            <person name="Lipzen A."/>
            <person name="Lutzoni F."/>
            <person name="Magnuson J."/>
            <person name="Mondo S."/>
            <person name="Nolan M."/>
            <person name="Ohm R."/>
            <person name="Pangilinan J."/>
            <person name="Park H.-J."/>
            <person name="Ramirez L."/>
            <person name="Alfaro M."/>
            <person name="Sun H."/>
            <person name="Tritt A."/>
            <person name="Yoshinaga Y."/>
            <person name="Zwiers L.-H."/>
            <person name="Turgeon B."/>
            <person name="Goodwin S."/>
            <person name="Spatafora J."/>
            <person name="Crous P."/>
            <person name="Grigoriev I."/>
        </authorList>
    </citation>
    <scope>NUCLEOTIDE SEQUENCE</scope>
    <source>
        <strain evidence="1">CBS 161.51</strain>
    </source>
</reference>